<dbReference type="SUPFAM" id="SSF75516">
    <property type="entry name" value="Pheromone-binding domain of LuxR-like quorum-sensing transcription factors"/>
    <property type="match status" value="1"/>
</dbReference>
<dbReference type="InterPro" id="IPR000792">
    <property type="entry name" value="Tscrpt_reg_LuxR_C"/>
</dbReference>
<dbReference type="SMART" id="SM00421">
    <property type="entry name" value="HTH_LUXR"/>
    <property type="match status" value="1"/>
</dbReference>
<dbReference type="PROSITE" id="PS00622">
    <property type="entry name" value="HTH_LUXR_1"/>
    <property type="match status" value="1"/>
</dbReference>
<dbReference type="PRINTS" id="PR00038">
    <property type="entry name" value="HTHLUXR"/>
</dbReference>
<name>A0A1I4ZZS0_9GAMM</name>
<dbReference type="EMBL" id="FOVF01000030">
    <property type="protein sequence ID" value="SFN55539.1"/>
    <property type="molecule type" value="Genomic_DNA"/>
</dbReference>
<evidence type="ECO:0000313" key="6">
    <source>
        <dbReference type="Proteomes" id="UP000198575"/>
    </source>
</evidence>
<dbReference type="Proteomes" id="UP000198575">
    <property type="component" value="Unassembled WGS sequence"/>
</dbReference>
<dbReference type="RefSeq" id="WP_175498144.1">
    <property type="nucleotide sequence ID" value="NZ_FOVF01000030.1"/>
</dbReference>
<keyword evidence="2" id="KW-0238">DNA-binding</keyword>
<evidence type="ECO:0000256" key="2">
    <source>
        <dbReference type="ARBA" id="ARBA00023125"/>
    </source>
</evidence>
<sequence>MHEQLDSLQALLDCRTADELRLRSGQLLQRLGFENWIYTSGSNAHRLPVLLNAYPADWMAHYRREGYFEVDPVVEHCRHHTTPCLWAADPHARRVGYPTEFFREAADYGLRLGIGLPIHGPAGQAGMISVATGNTSSARENLRHLGELHLFASFLHEAGQRLVSTGSQEQVHLTARELDCLRWAAEGRTSWEIGQQLSIGERTVVFHLQNAARKLGVMGRRQAIAKAMSLQLIAL</sequence>
<keyword evidence="6" id="KW-1185">Reference proteome</keyword>
<protein>
    <submittedName>
        <fullName evidence="5">LuxR family transcriptional regulator, quorum-sensing transcription factor LasR</fullName>
    </submittedName>
</protein>
<dbReference type="Pfam" id="PF00196">
    <property type="entry name" value="GerE"/>
    <property type="match status" value="1"/>
</dbReference>
<dbReference type="GO" id="GO:0006355">
    <property type="term" value="P:regulation of DNA-templated transcription"/>
    <property type="evidence" value="ECO:0007669"/>
    <property type="project" value="InterPro"/>
</dbReference>
<feature type="domain" description="HTH luxR-type" evidence="4">
    <location>
        <begin position="166"/>
        <end position="231"/>
    </location>
</feature>
<evidence type="ECO:0000256" key="3">
    <source>
        <dbReference type="ARBA" id="ARBA00023163"/>
    </source>
</evidence>
<dbReference type="GO" id="GO:0003677">
    <property type="term" value="F:DNA binding"/>
    <property type="evidence" value="ECO:0007669"/>
    <property type="project" value="UniProtKB-KW"/>
</dbReference>
<dbReference type="CDD" id="cd06170">
    <property type="entry name" value="LuxR_C_like"/>
    <property type="match status" value="1"/>
</dbReference>
<dbReference type="InterPro" id="IPR005143">
    <property type="entry name" value="TF_LuxR_autoind-bd_dom"/>
</dbReference>
<dbReference type="Gene3D" id="3.30.450.80">
    <property type="entry name" value="Transcription factor LuxR-like, autoinducer-binding domain"/>
    <property type="match status" value="1"/>
</dbReference>
<dbReference type="PANTHER" id="PTHR44688">
    <property type="entry name" value="DNA-BINDING TRANSCRIPTIONAL ACTIVATOR DEVR_DOSR"/>
    <property type="match status" value="1"/>
</dbReference>
<reference evidence="5 6" key="1">
    <citation type="submission" date="2016-10" db="EMBL/GenBank/DDBJ databases">
        <authorList>
            <person name="de Groot N.N."/>
        </authorList>
    </citation>
    <scope>NUCLEOTIDE SEQUENCE [LARGE SCALE GENOMIC DNA]</scope>
    <source>
        <strain evidence="5 6">CGMCC 1.7659</strain>
    </source>
</reference>
<dbReference type="InterPro" id="IPR036388">
    <property type="entry name" value="WH-like_DNA-bd_sf"/>
</dbReference>
<dbReference type="Gene3D" id="1.10.10.10">
    <property type="entry name" value="Winged helix-like DNA-binding domain superfamily/Winged helix DNA-binding domain"/>
    <property type="match status" value="1"/>
</dbReference>
<dbReference type="InterPro" id="IPR036693">
    <property type="entry name" value="TF_LuxR_autoind-bd_dom_sf"/>
</dbReference>
<accession>A0A1I4ZZS0</accession>
<dbReference type="PANTHER" id="PTHR44688:SF16">
    <property type="entry name" value="DNA-BINDING TRANSCRIPTIONAL ACTIVATOR DEVR_DOSR"/>
    <property type="match status" value="1"/>
</dbReference>
<dbReference type="PROSITE" id="PS50043">
    <property type="entry name" value="HTH_LUXR_2"/>
    <property type="match status" value="1"/>
</dbReference>
<evidence type="ECO:0000259" key="4">
    <source>
        <dbReference type="PROSITE" id="PS50043"/>
    </source>
</evidence>
<evidence type="ECO:0000256" key="1">
    <source>
        <dbReference type="ARBA" id="ARBA00023015"/>
    </source>
</evidence>
<dbReference type="Pfam" id="PF03472">
    <property type="entry name" value="Autoind_bind"/>
    <property type="match status" value="1"/>
</dbReference>
<keyword evidence="3" id="KW-0804">Transcription</keyword>
<dbReference type="AlphaFoldDB" id="A0A1I4ZZS0"/>
<keyword evidence="1" id="KW-0805">Transcription regulation</keyword>
<proteinExistence type="predicted"/>
<dbReference type="STRING" id="578942.SAMN05216289_13042"/>
<gene>
    <name evidence="5" type="ORF">SAMN05216289_13042</name>
</gene>
<dbReference type="InterPro" id="IPR016032">
    <property type="entry name" value="Sig_transdc_resp-reg_C-effctor"/>
</dbReference>
<dbReference type="SUPFAM" id="SSF46894">
    <property type="entry name" value="C-terminal effector domain of the bipartite response regulators"/>
    <property type="match status" value="1"/>
</dbReference>
<evidence type="ECO:0000313" key="5">
    <source>
        <dbReference type="EMBL" id="SFN55539.1"/>
    </source>
</evidence>
<organism evidence="5 6">
    <name type="scientific">Dokdonella immobilis</name>
    <dbReference type="NCBI Taxonomy" id="578942"/>
    <lineage>
        <taxon>Bacteria</taxon>
        <taxon>Pseudomonadati</taxon>
        <taxon>Pseudomonadota</taxon>
        <taxon>Gammaproteobacteria</taxon>
        <taxon>Lysobacterales</taxon>
        <taxon>Rhodanobacteraceae</taxon>
        <taxon>Dokdonella</taxon>
    </lineage>
</organism>